<gene>
    <name evidence="2" type="ORF">OC25_07625</name>
</gene>
<evidence type="ECO:0000259" key="1">
    <source>
        <dbReference type="Pfam" id="PF19647"/>
    </source>
</evidence>
<comment type="caution">
    <text evidence="2">The sequence shown here is derived from an EMBL/GenBank/DDBJ whole genome shotgun (WGS) entry which is preliminary data.</text>
</comment>
<dbReference type="AlphaFoldDB" id="A0A0C1DMD9"/>
<accession>A0A0C1DMD9</accession>
<feature type="domain" description="7(1) septoil knot" evidence="1">
    <location>
        <begin position="1"/>
        <end position="82"/>
    </location>
</feature>
<dbReference type="InterPro" id="IPR046148">
    <property type="entry name" value="Septknot"/>
</dbReference>
<keyword evidence="3" id="KW-1185">Reference proteome</keyword>
<reference evidence="2 3" key="1">
    <citation type="submission" date="2014-10" db="EMBL/GenBank/DDBJ databases">
        <title>Pedobacter Kyungheensis.</title>
        <authorList>
            <person name="Anderson B.M."/>
            <person name="Newman J.D."/>
        </authorList>
    </citation>
    <scope>NUCLEOTIDE SEQUENCE [LARGE SCALE GENOMIC DNA]</scope>
    <source>
        <strain evidence="2 3">KACC 16221</strain>
    </source>
</reference>
<evidence type="ECO:0000313" key="2">
    <source>
        <dbReference type="EMBL" id="KIA95180.1"/>
    </source>
</evidence>
<dbReference type="Pfam" id="PF19647">
    <property type="entry name" value="Septknot"/>
    <property type="match status" value="1"/>
</dbReference>
<proteinExistence type="predicted"/>
<sequence length="92" mass="10463">MAIIFQTLSIGDAHIRLAVVTDPFQADLWVYRVSSIKTAHGECYWFITPDKQDATLLVYFTSADSAQVKVYFTSNYEDAGWQNESLFRGKFG</sequence>
<organism evidence="2 3">
    <name type="scientific">Pedobacter kyungheensis</name>
    <dbReference type="NCBI Taxonomy" id="1069985"/>
    <lineage>
        <taxon>Bacteria</taxon>
        <taxon>Pseudomonadati</taxon>
        <taxon>Bacteroidota</taxon>
        <taxon>Sphingobacteriia</taxon>
        <taxon>Sphingobacteriales</taxon>
        <taxon>Sphingobacteriaceae</taxon>
        <taxon>Pedobacter</taxon>
    </lineage>
</organism>
<dbReference type="EMBL" id="JSYN01000006">
    <property type="protein sequence ID" value="KIA95180.1"/>
    <property type="molecule type" value="Genomic_DNA"/>
</dbReference>
<dbReference type="RefSeq" id="WP_039473725.1">
    <property type="nucleotide sequence ID" value="NZ_JSYN01000006.1"/>
</dbReference>
<dbReference type="Proteomes" id="UP000031246">
    <property type="component" value="Unassembled WGS sequence"/>
</dbReference>
<protein>
    <recommendedName>
        <fullName evidence="1">7(1) septoil knot domain-containing protein</fullName>
    </recommendedName>
</protein>
<evidence type="ECO:0000313" key="3">
    <source>
        <dbReference type="Proteomes" id="UP000031246"/>
    </source>
</evidence>
<name>A0A0C1DMD9_9SPHI</name>
<dbReference type="OrthoDB" id="1123290at2"/>